<dbReference type="AlphaFoldDB" id="A0A5P0JEQ2"/>
<proteinExistence type="predicted"/>
<evidence type="ECO:0000313" key="2">
    <source>
        <dbReference type="EMBL" id="MQK27260.1"/>
    </source>
</evidence>
<dbReference type="RefSeq" id="WP_152932270.1">
    <property type="nucleotide sequence ID" value="NZ_RYCF01000168.1"/>
</dbReference>
<evidence type="ECO:0000313" key="3">
    <source>
        <dbReference type="Proteomes" id="UP000359125"/>
    </source>
</evidence>
<organism evidence="2 3">
    <name type="scientific">Escherichia coli</name>
    <dbReference type="NCBI Taxonomy" id="562"/>
    <lineage>
        <taxon>Bacteria</taxon>
        <taxon>Pseudomonadati</taxon>
        <taxon>Pseudomonadota</taxon>
        <taxon>Gammaproteobacteria</taxon>
        <taxon>Enterobacterales</taxon>
        <taxon>Enterobacteriaceae</taxon>
        <taxon>Escherichia</taxon>
    </lineage>
</organism>
<comment type="caution">
    <text evidence="2">The sequence shown here is derived from an EMBL/GenBank/DDBJ whole genome shotgun (WGS) entry which is preliminary data.</text>
</comment>
<keyword evidence="1" id="KW-0175">Coiled coil</keyword>
<evidence type="ECO:0000256" key="1">
    <source>
        <dbReference type="SAM" id="Coils"/>
    </source>
</evidence>
<feature type="non-terminal residue" evidence="2">
    <location>
        <position position="139"/>
    </location>
</feature>
<accession>A0A5P0JEQ2</accession>
<name>A0A5P0JEQ2_ECOLX</name>
<sequence length="139" mass="15573">MTNHVEDSQKVIRAYREMKADAEAKIAEMENEIKAIRASVIKPDVSVFIRDSLSALRRYKDAARTKLGEIVMSQEFQQKHQLNAALAVDRLKGRTTVDSALDVRGADAYIAMMAAGMTDAMYLEQLFGTARDAIFDESR</sequence>
<dbReference type="Proteomes" id="UP000359125">
    <property type="component" value="Unassembled WGS sequence"/>
</dbReference>
<protein>
    <submittedName>
        <fullName evidence="2">Uncharacterized protein</fullName>
    </submittedName>
</protein>
<feature type="coiled-coil region" evidence="1">
    <location>
        <begin position="5"/>
        <end position="39"/>
    </location>
</feature>
<reference evidence="2 3" key="1">
    <citation type="journal article" date="2019" name="Environ. Health Perspect.">
        <title>Inter-host Transmission of Carbapenemase-Producing Escherichia coli among Humans and Backyard Animals.</title>
        <authorList>
            <person name="Li J."/>
            <person name="Bi Z."/>
            <person name="Ma S."/>
            <person name="Chen B."/>
            <person name="Cai C."/>
            <person name="He J."/>
            <person name="Schwarz S."/>
            <person name="Sun C."/>
            <person name="Zhou Y."/>
            <person name="Yin J."/>
            <person name="Hulth A."/>
            <person name="Wang Y."/>
            <person name="Shen Z."/>
            <person name="Wang S."/>
            <person name="Wu C."/>
            <person name="Nilsson L.E."/>
            <person name="Walsh T.R."/>
            <person name="Borjesson S."/>
            <person name="Shen J."/>
            <person name="Sun Q."/>
            <person name="Wang Y."/>
        </authorList>
    </citation>
    <scope>NUCLEOTIDE SEQUENCE [LARGE SCALE GENOMIC DNA]</scope>
    <source>
        <strain evidence="2 3">A016f</strain>
    </source>
</reference>
<dbReference type="EMBL" id="RYCF01000168">
    <property type="protein sequence ID" value="MQK27260.1"/>
    <property type="molecule type" value="Genomic_DNA"/>
</dbReference>
<gene>
    <name evidence="2" type="ORF">EIZ93_23960</name>
</gene>